<dbReference type="GO" id="GO:0042284">
    <property type="term" value="F:sphingolipid delta-4 desaturase activity"/>
    <property type="evidence" value="ECO:0007669"/>
    <property type="project" value="TreeGrafter"/>
</dbReference>
<evidence type="ECO:0000313" key="3">
    <source>
        <dbReference type="EMBL" id="WCO67056.1"/>
    </source>
</evidence>
<keyword evidence="1" id="KW-1133">Transmembrane helix</keyword>
<dbReference type="InterPro" id="IPR005804">
    <property type="entry name" value="FA_desaturase_dom"/>
</dbReference>
<protein>
    <submittedName>
        <fullName evidence="3">Fatty acid desaturase family protein</fullName>
    </submittedName>
</protein>
<accession>A0AAF0BRP3</accession>
<dbReference type="PANTHER" id="PTHR12879">
    <property type="entry name" value="SPHINGOLIPID DELTA 4 DESATURASE/C-4 HYDROXYLASE PROTEIN DES2"/>
    <property type="match status" value="1"/>
</dbReference>
<dbReference type="Proteomes" id="UP001216390">
    <property type="component" value="Chromosome"/>
</dbReference>
<evidence type="ECO:0000256" key="1">
    <source>
        <dbReference type="SAM" id="Phobius"/>
    </source>
</evidence>
<feature type="domain" description="Fatty acid desaturase" evidence="2">
    <location>
        <begin position="72"/>
        <end position="295"/>
    </location>
</feature>
<evidence type="ECO:0000313" key="4">
    <source>
        <dbReference type="Proteomes" id="UP001216390"/>
    </source>
</evidence>
<dbReference type="KEGG" id="ima:PO878_21435"/>
<sequence length="329" mass="37760">MATTLTRTTMRPSDDVLPDVLPTDRLLVSGKAVPEVRAELRRIPVARNVAAIVSVWAQAILPIVAAAWTRNPLVYVLAFLWMGRTHAAFAALSHEAAHRLLFPNKRVNDWVGRWVVGYPGFISTDLYRRGHMAHHKDEFGPKEPDMNLYVGYPVSRSSLRRKLTRDALGRSGWKNLRSILRGARMKEFGHHARRILYFQAAFIAVATAFGRPWLYLLWFVPWMTEWRVINRLRAIAEHGGMERAKDRRLTTHSVRQHLPARFFLVPYNIGWHLSHHVDMGVPWKHLPQMHRELRASGWVPEGLEHRSYPALWRALGSRPEPSAEVAPAS</sequence>
<dbReference type="RefSeq" id="WP_272736578.1">
    <property type="nucleotide sequence ID" value="NZ_CP116942.1"/>
</dbReference>
<gene>
    <name evidence="3" type="ORF">PO878_21435</name>
</gene>
<reference evidence="3" key="1">
    <citation type="submission" date="2023-01" db="EMBL/GenBank/DDBJ databases">
        <title>The diversity of Class Acidimicrobiia in South China Sea sediment environments and the proposal of Iamia marina sp. nov., a novel species of the genus Iamia.</title>
        <authorList>
            <person name="He Y."/>
            <person name="Tian X."/>
        </authorList>
    </citation>
    <scope>NUCLEOTIDE SEQUENCE</scope>
    <source>
        <strain evidence="3">DSM 19957</strain>
    </source>
</reference>
<dbReference type="GO" id="GO:0016020">
    <property type="term" value="C:membrane"/>
    <property type="evidence" value="ECO:0007669"/>
    <property type="project" value="GOC"/>
</dbReference>
<dbReference type="Pfam" id="PF00487">
    <property type="entry name" value="FA_desaturase"/>
    <property type="match status" value="1"/>
</dbReference>
<dbReference type="EMBL" id="CP116942">
    <property type="protein sequence ID" value="WCO67056.1"/>
    <property type="molecule type" value="Genomic_DNA"/>
</dbReference>
<proteinExistence type="predicted"/>
<dbReference type="AlphaFoldDB" id="A0AAF0BRP3"/>
<dbReference type="CDD" id="cd03510">
    <property type="entry name" value="Rhizobitoxine-FADS-like"/>
    <property type="match status" value="1"/>
</dbReference>
<evidence type="ECO:0000259" key="2">
    <source>
        <dbReference type="Pfam" id="PF00487"/>
    </source>
</evidence>
<name>A0AAF0BRP3_9ACTN</name>
<keyword evidence="1" id="KW-0472">Membrane</keyword>
<dbReference type="GO" id="GO:0046513">
    <property type="term" value="P:ceramide biosynthetic process"/>
    <property type="evidence" value="ECO:0007669"/>
    <property type="project" value="TreeGrafter"/>
</dbReference>
<keyword evidence="1" id="KW-0812">Transmembrane</keyword>
<dbReference type="PANTHER" id="PTHR12879:SF8">
    <property type="entry name" value="SPHINGOLIPID DELTA(4)-DESATURASE DES1"/>
    <property type="match status" value="1"/>
</dbReference>
<keyword evidence="4" id="KW-1185">Reference proteome</keyword>
<feature type="transmembrane region" description="Helical" evidence="1">
    <location>
        <begin position="195"/>
        <end position="220"/>
    </location>
</feature>
<organism evidence="3 4">
    <name type="scientific">Iamia majanohamensis</name>
    <dbReference type="NCBI Taxonomy" id="467976"/>
    <lineage>
        <taxon>Bacteria</taxon>
        <taxon>Bacillati</taxon>
        <taxon>Actinomycetota</taxon>
        <taxon>Acidimicrobiia</taxon>
        <taxon>Acidimicrobiales</taxon>
        <taxon>Iamiaceae</taxon>
        <taxon>Iamia</taxon>
    </lineage>
</organism>